<dbReference type="AlphaFoldDB" id="A0A9K3GNJ2"/>
<keyword evidence="2" id="KW-1185">Reference proteome</keyword>
<name>A0A9K3GNJ2_9EUKA</name>
<comment type="caution">
    <text evidence="1">The sequence shown here is derived from an EMBL/GenBank/DDBJ whole genome shotgun (WGS) entry which is preliminary data.</text>
</comment>
<evidence type="ECO:0000313" key="2">
    <source>
        <dbReference type="Proteomes" id="UP000265618"/>
    </source>
</evidence>
<evidence type="ECO:0000313" key="1">
    <source>
        <dbReference type="EMBL" id="GIQ89442.1"/>
    </source>
</evidence>
<reference evidence="1 2" key="1">
    <citation type="journal article" date="2018" name="PLoS ONE">
        <title>The draft genome of Kipferlia bialata reveals reductive genome evolution in fornicate parasites.</title>
        <authorList>
            <person name="Tanifuji G."/>
            <person name="Takabayashi S."/>
            <person name="Kume K."/>
            <person name="Takagi M."/>
            <person name="Nakayama T."/>
            <person name="Kamikawa R."/>
            <person name="Inagaki Y."/>
            <person name="Hashimoto T."/>
        </authorList>
    </citation>
    <scope>NUCLEOTIDE SEQUENCE [LARGE SCALE GENOMIC DNA]</scope>
    <source>
        <strain evidence="1">NY0173</strain>
    </source>
</reference>
<protein>
    <submittedName>
        <fullName evidence="1">Uncharacterized protein</fullName>
    </submittedName>
</protein>
<proteinExistence type="predicted"/>
<accession>A0A9K3GNJ2</accession>
<organism evidence="1 2">
    <name type="scientific">Kipferlia bialata</name>
    <dbReference type="NCBI Taxonomy" id="797122"/>
    <lineage>
        <taxon>Eukaryota</taxon>
        <taxon>Metamonada</taxon>
        <taxon>Carpediemonas-like organisms</taxon>
        <taxon>Kipferlia</taxon>
    </lineage>
</organism>
<feature type="non-terminal residue" evidence="1">
    <location>
        <position position="1"/>
    </location>
</feature>
<dbReference type="Proteomes" id="UP000265618">
    <property type="component" value="Unassembled WGS sequence"/>
</dbReference>
<feature type="non-terminal residue" evidence="1">
    <location>
        <position position="363"/>
    </location>
</feature>
<dbReference type="EMBL" id="BDIP01005048">
    <property type="protein sequence ID" value="GIQ89442.1"/>
    <property type="molecule type" value="Genomic_DNA"/>
</dbReference>
<gene>
    <name evidence="1" type="ORF">KIPB_011909</name>
</gene>
<sequence>VPAVIQDVDLQGAPRKAKAAIHGTLLRTKEVMTQQGEAKNIAELERQDRKVRAFDAQRGDHQGAQRTASVELAGAKAYLRSFGFLRPIGGMVESVILQDWVTPILIHVTQTVRRLRTSKLLDCVTHSHRHCIKAGYPCEDPYCLVATSRLMRIAANRAEAALAGCIDMISQETGSQEEVENAPGGTLLVGGLMGDYCTGVTLDPMSTHLRRLADDLVTPADKLVRPASAQHDIVVGRDLPTAHYNTLQIEDNESNQDGTEFKVEVWRVDPAVLRCSADCLSPMFAGYENEQQSELSASDVGTRVYSFAERAGNVIHVYLARDLADTAGPIAYSVLQLQGVNKEACILMESFMADTSKALRTHK</sequence>